<evidence type="ECO:0000256" key="8">
    <source>
        <dbReference type="ARBA" id="ARBA00022692"/>
    </source>
</evidence>
<reference evidence="19" key="1">
    <citation type="submission" date="2014-05" db="EMBL/GenBank/DDBJ databases">
        <authorList>
            <person name="Chronopoulou M."/>
        </authorList>
    </citation>
    <scope>NUCLEOTIDE SEQUENCE</scope>
    <source>
        <tissue evidence="19">Whole organism</tissue>
    </source>
</reference>
<proteinExistence type="inferred from homology"/>
<feature type="transmembrane region" description="Helical" evidence="17">
    <location>
        <begin position="6"/>
        <end position="27"/>
    </location>
</feature>
<feature type="transmembrane region" description="Helical" evidence="17">
    <location>
        <begin position="217"/>
        <end position="234"/>
    </location>
</feature>
<name>A0A0K2U1C3_LEPSM</name>
<dbReference type="InterPro" id="IPR052346">
    <property type="entry name" value="O-mannosyl-transferase_TMTC"/>
</dbReference>
<dbReference type="UniPathway" id="UPA00378"/>
<keyword evidence="11" id="KW-0256">Endoplasmic reticulum</keyword>
<dbReference type="GO" id="GO:0016020">
    <property type="term" value="C:membrane"/>
    <property type="evidence" value="ECO:0007669"/>
    <property type="project" value="UniProtKB-SubCell"/>
</dbReference>
<keyword evidence="7" id="KW-0808">Transferase</keyword>
<evidence type="ECO:0000256" key="16">
    <source>
        <dbReference type="PROSITE-ProRule" id="PRU00339"/>
    </source>
</evidence>
<evidence type="ECO:0000256" key="17">
    <source>
        <dbReference type="SAM" id="Phobius"/>
    </source>
</evidence>
<dbReference type="SMART" id="SM00028">
    <property type="entry name" value="TPR"/>
    <property type="match status" value="6"/>
</dbReference>
<evidence type="ECO:0000256" key="12">
    <source>
        <dbReference type="ARBA" id="ARBA00022989"/>
    </source>
</evidence>
<organism evidence="19">
    <name type="scientific">Lepeophtheirus salmonis</name>
    <name type="common">Salmon louse</name>
    <name type="synonym">Caligus salmonis</name>
    <dbReference type="NCBI Taxonomy" id="72036"/>
    <lineage>
        <taxon>Eukaryota</taxon>
        <taxon>Metazoa</taxon>
        <taxon>Ecdysozoa</taxon>
        <taxon>Arthropoda</taxon>
        <taxon>Crustacea</taxon>
        <taxon>Multicrustacea</taxon>
        <taxon>Hexanauplia</taxon>
        <taxon>Copepoda</taxon>
        <taxon>Siphonostomatoida</taxon>
        <taxon>Caligidae</taxon>
        <taxon>Lepeophtheirus</taxon>
    </lineage>
</organism>
<evidence type="ECO:0000256" key="13">
    <source>
        <dbReference type="ARBA" id="ARBA00023136"/>
    </source>
</evidence>
<dbReference type="OrthoDB" id="66906at2759"/>
<comment type="function">
    <text evidence="1">Transfers mannosyl residues to the hydroxyl group of serine or threonine residues.</text>
</comment>
<evidence type="ECO:0000256" key="6">
    <source>
        <dbReference type="ARBA" id="ARBA00012839"/>
    </source>
</evidence>
<feature type="transmembrane region" description="Helical" evidence="17">
    <location>
        <begin position="255"/>
        <end position="278"/>
    </location>
</feature>
<dbReference type="Pfam" id="PF08409">
    <property type="entry name" value="TMTC_DUF1736"/>
    <property type="match status" value="1"/>
</dbReference>
<evidence type="ECO:0000256" key="1">
    <source>
        <dbReference type="ARBA" id="ARBA00003582"/>
    </source>
</evidence>
<dbReference type="PROSITE" id="PS50005">
    <property type="entry name" value="TPR"/>
    <property type="match status" value="4"/>
</dbReference>
<evidence type="ECO:0000256" key="14">
    <source>
        <dbReference type="ARBA" id="ARBA00045085"/>
    </source>
</evidence>
<evidence type="ECO:0000256" key="5">
    <source>
        <dbReference type="ARBA" id="ARBA00007882"/>
    </source>
</evidence>
<feature type="repeat" description="TPR" evidence="16">
    <location>
        <begin position="624"/>
        <end position="657"/>
    </location>
</feature>
<feature type="repeat" description="TPR" evidence="16">
    <location>
        <begin position="521"/>
        <end position="554"/>
    </location>
</feature>
<dbReference type="PROSITE" id="PS50293">
    <property type="entry name" value="TPR_REGION"/>
    <property type="match status" value="1"/>
</dbReference>
<keyword evidence="9" id="KW-0677">Repeat</keyword>
<dbReference type="InterPro" id="IPR013618">
    <property type="entry name" value="TMTC_DUF1736"/>
</dbReference>
<dbReference type="PANTHER" id="PTHR44227:SF3">
    <property type="entry name" value="PROTEIN O-MANNOSYL-TRANSFERASE TMTC4"/>
    <property type="match status" value="1"/>
</dbReference>
<dbReference type="SUPFAM" id="SSF48452">
    <property type="entry name" value="TPR-like"/>
    <property type="match status" value="1"/>
</dbReference>
<keyword evidence="12 17" id="KW-1133">Transmembrane helix</keyword>
<feature type="repeat" description="TPR" evidence="16">
    <location>
        <begin position="453"/>
        <end position="486"/>
    </location>
</feature>
<evidence type="ECO:0000256" key="2">
    <source>
        <dbReference type="ARBA" id="ARBA00004141"/>
    </source>
</evidence>
<feature type="transmembrane region" description="Helical" evidence="17">
    <location>
        <begin position="143"/>
        <end position="167"/>
    </location>
</feature>
<dbReference type="GO" id="GO:0030968">
    <property type="term" value="P:endoplasmic reticulum unfolded protein response"/>
    <property type="evidence" value="ECO:0007669"/>
    <property type="project" value="TreeGrafter"/>
</dbReference>
<sequence>MYNIMIPFIFFAIRADLVILTTLLFYVPSLFWCQDYLFDDEKAIISNPDVVRQNNSFVKIFCHDFWGTKLTDPSSHKSYRPLTILVFRFIFSWNSIILFRIFNIILHLINTYLVTKLSRLLDCKGWLLTSLIFGLHPVHAEPVLAFVGASDLLYSQVILISLIMVITYRNDLVYGVSSFLCLLSVAYKEQGIMLLPMVLALDVFVKKNRFKKVCLKILYIIVLSFTILYWRLYIMNFDPPSFQEGDNPASFIKNPFLRILNYSYIYIMNLWILIAPVWLCFDWSMGCISTIQEPTKDFRTFIVIFSCGLAILCLRKCIYCKKILLILILGVLPFLPSMNIFFRVGFVIAERNLYLSLLGFSLFIGEGFCVLRKSKLKNIFAAITILFFGLACIKRSRDWSSESQLFFSGLKVCPRNAKIYYNIAKRESERSHPDMNTVIRFYKESLHLWPNYGHAMNNLGNAYRSIKEYDKAHKLYKRALELSPSFSSCWMNLGVLYTALENYKDAEDCYLKALEYRQGYSDCYYNLGILYVKIKRLIEAKSSFIDSIQWNPNSFKSWVNLIILLDEMKEFIEAEDICLKALRFFPESPDLKFHLANIYGKTEKYDLAERFYMEAINQSKIVKPIYYLNLGVLYHLAGQLELAYNRYKMVLEMDPSNKSAKRNLAKLEGY</sequence>
<evidence type="ECO:0000256" key="10">
    <source>
        <dbReference type="ARBA" id="ARBA00022803"/>
    </source>
</evidence>
<keyword evidence="8 17" id="KW-0812">Transmembrane</keyword>
<comment type="catalytic activity">
    <reaction evidence="15">
        <text>a di-trans,poly-cis-dolichyl beta-D-mannosyl phosphate + L-seryl-[protein] = 3-O-(alpha-D-mannosyl)-L-seryl-[protein] + a di-trans,poly-cis-dolichyl phosphate + H(+)</text>
        <dbReference type="Rhea" id="RHEA:17377"/>
        <dbReference type="Rhea" id="RHEA-COMP:9863"/>
        <dbReference type="Rhea" id="RHEA-COMP:13546"/>
        <dbReference type="Rhea" id="RHEA-COMP:19498"/>
        <dbReference type="Rhea" id="RHEA-COMP:19501"/>
        <dbReference type="ChEBI" id="CHEBI:15378"/>
        <dbReference type="ChEBI" id="CHEBI:29999"/>
        <dbReference type="ChEBI" id="CHEBI:57683"/>
        <dbReference type="ChEBI" id="CHEBI:58211"/>
        <dbReference type="ChEBI" id="CHEBI:137321"/>
        <dbReference type="EC" id="2.4.1.109"/>
    </reaction>
</comment>
<comment type="subcellular location">
    <subcellularLocation>
        <location evidence="3">Endoplasmic reticulum</location>
    </subcellularLocation>
    <subcellularLocation>
        <location evidence="2">Membrane</location>
        <topology evidence="2">Multi-pass membrane protein</topology>
    </subcellularLocation>
</comment>
<dbReference type="PANTHER" id="PTHR44227">
    <property type="match status" value="1"/>
</dbReference>
<accession>A0A0K2U1C3</accession>
<evidence type="ECO:0000256" key="11">
    <source>
        <dbReference type="ARBA" id="ARBA00022824"/>
    </source>
</evidence>
<dbReference type="Pfam" id="PF00515">
    <property type="entry name" value="TPR_1"/>
    <property type="match status" value="2"/>
</dbReference>
<dbReference type="EMBL" id="HACA01014085">
    <property type="protein sequence ID" value="CDW31446.1"/>
    <property type="molecule type" value="Transcribed_RNA"/>
</dbReference>
<evidence type="ECO:0000256" key="9">
    <source>
        <dbReference type="ARBA" id="ARBA00022737"/>
    </source>
</evidence>
<evidence type="ECO:0000256" key="7">
    <source>
        <dbReference type="ARBA" id="ARBA00022679"/>
    </source>
</evidence>
<feature type="repeat" description="TPR" evidence="16">
    <location>
        <begin position="487"/>
        <end position="520"/>
    </location>
</feature>
<evidence type="ECO:0000256" key="3">
    <source>
        <dbReference type="ARBA" id="ARBA00004240"/>
    </source>
</evidence>
<comment type="catalytic activity">
    <reaction evidence="14">
        <text>a di-trans,poly-cis-dolichyl beta-D-mannosyl phosphate + L-threonyl-[protein] = 3-O-(alpha-D-mannosyl)-L-threonyl-[protein] + a di-trans,poly-cis-dolichyl phosphate + H(+)</text>
        <dbReference type="Rhea" id="RHEA:53396"/>
        <dbReference type="Rhea" id="RHEA-COMP:11060"/>
        <dbReference type="Rhea" id="RHEA-COMP:13547"/>
        <dbReference type="Rhea" id="RHEA-COMP:19498"/>
        <dbReference type="Rhea" id="RHEA-COMP:19501"/>
        <dbReference type="ChEBI" id="CHEBI:15378"/>
        <dbReference type="ChEBI" id="CHEBI:30013"/>
        <dbReference type="ChEBI" id="CHEBI:57683"/>
        <dbReference type="ChEBI" id="CHEBI:58211"/>
        <dbReference type="ChEBI" id="CHEBI:137323"/>
        <dbReference type="EC" id="2.4.1.109"/>
    </reaction>
</comment>
<feature type="transmembrane region" description="Helical" evidence="17">
    <location>
        <begin position="353"/>
        <end position="371"/>
    </location>
</feature>
<dbReference type="GO" id="GO:0005783">
    <property type="term" value="C:endoplasmic reticulum"/>
    <property type="evidence" value="ECO:0007669"/>
    <property type="project" value="UniProtKB-SubCell"/>
</dbReference>
<feature type="transmembrane region" description="Helical" evidence="17">
    <location>
        <begin position="378"/>
        <end position="396"/>
    </location>
</feature>
<dbReference type="Gene3D" id="1.25.40.10">
    <property type="entry name" value="Tetratricopeptide repeat domain"/>
    <property type="match status" value="1"/>
</dbReference>
<evidence type="ECO:0000256" key="15">
    <source>
        <dbReference type="ARBA" id="ARBA00045102"/>
    </source>
</evidence>
<comment type="pathway">
    <text evidence="4">Protein modification; protein glycosylation.</text>
</comment>
<dbReference type="InterPro" id="IPR019734">
    <property type="entry name" value="TPR_rpt"/>
</dbReference>
<comment type="similarity">
    <text evidence="5">Belongs to the TMTC family.</text>
</comment>
<evidence type="ECO:0000256" key="4">
    <source>
        <dbReference type="ARBA" id="ARBA00004922"/>
    </source>
</evidence>
<evidence type="ECO:0000313" key="19">
    <source>
        <dbReference type="EMBL" id="CDW31446.1"/>
    </source>
</evidence>
<keyword evidence="10 16" id="KW-0802">TPR repeat</keyword>
<dbReference type="GO" id="GO:0004169">
    <property type="term" value="F:dolichyl-phosphate-mannose-protein mannosyltransferase activity"/>
    <property type="evidence" value="ECO:0007669"/>
    <property type="project" value="UniProtKB-EC"/>
</dbReference>
<keyword evidence="13 17" id="KW-0472">Membrane</keyword>
<dbReference type="Pfam" id="PF13181">
    <property type="entry name" value="TPR_8"/>
    <property type="match status" value="2"/>
</dbReference>
<feature type="domain" description="DUF1736" evidence="18">
    <location>
        <begin position="237"/>
        <end position="308"/>
    </location>
</feature>
<dbReference type="EC" id="2.4.1.109" evidence="6"/>
<dbReference type="InterPro" id="IPR011990">
    <property type="entry name" value="TPR-like_helical_dom_sf"/>
</dbReference>
<dbReference type="AlphaFoldDB" id="A0A0K2U1C3"/>
<protein>
    <recommendedName>
        <fullName evidence="6">dolichyl-phosphate-mannose--protein mannosyltransferase</fullName>
        <ecNumber evidence="6">2.4.1.109</ecNumber>
    </recommendedName>
</protein>
<evidence type="ECO:0000259" key="18">
    <source>
        <dbReference type="Pfam" id="PF08409"/>
    </source>
</evidence>
<feature type="transmembrane region" description="Helical" evidence="17">
    <location>
        <begin position="85"/>
        <end position="109"/>
    </location>
</feature>
<feature type="transmembrane region" description="Helical" evidence="17">
    <location>
        <begin position="323"/>
        <end position="341"/>
    </location>
</feature>